<feature type="compositionally biased region" description="Acidic residues" evidence="1">
    <location>
        <begin position="310"/>
        <end position="319"/>
    </location>
</feature>
<evidence type="ECO:0000313" key="2">
    <source>
        <dbReference type="EMBL" id="KIW29724.1"/>
    </source>
</evidence>
<dbReference type="VEuPathDB" id="FungiDB:PV07_05514"/>
<feature type="compositionally biased region" description="Acidic residues" evidence="1">
    <location>
        <begin position="355"/>
        <end position="369"/>
    </location>
</feature>
<evidence type="ECO:0000256" key="1">
    <source>
        <dbReference type="SAM" id="MobiDB-lite"/>
    </source>
</evidence>
<feature type="compositionally biased region" description="Acidic residues" evidence="1">
    <location>
        <begin position="380"/>
        <end position="419"/>
    </location>
</feature>
<feature type="region of interest" description="Disordered" evidence="1">
    <location>
        <begin position="350"/>
        <end position="435"/>
    </location>
</feature>
<dbReference type="OrthoDB" id="10682275at2759"/>
<gene>
    <name evidence="2" type="ORF">PV07_05514</name>
</gene>
<dbReference type="EMBL" id="KN847042">
    <property type="protein sequence ID" value="KIW29724.1"/>
    <property type="molecule type" value="Genomic_DNA"/>
</dbReference>
<feature type="compositionally biased region" description="Polar residues" evidence="1">
    <location>
        <begin position="251"/>
        <end position="266"/>
    </location>
</feature>
<sequence length="435" mass="48108">MDPGELRARKDRFRIIVTIFVTELRALAASHLASPPESWDTDGALNKRFAWFLCGTLPEVLVDVICSTVTDATQFVIGKDRQGNPLRAAHFRFLPRVSRQDSQWGAYFDSLVNKITGEWMLYGGSAVGRRGLIGRELVYLLHSDTNGRHPKLLADPNWDPWICISADFSALAGLHAAYVRVVEDFLMTASPALSTEGPTFRWMTRQAKEFTNLVRQKMGLTLLPEEASDCAALATLTSGSMVLHQENLGIPSTIQADSPGSTRTLATSDGGNSSGLGSSSTNTSVTILTWPQPSSGSSSGKRKARSLTPGDDDPLEAEGLDQAASARRVSKRRTRSLLAPWTYFEQADDRVNNDSIDEDSDYVPEEDNIGDDRAEHNGVDEDEDDEDEDDEDEDDEDEDDEDEDDEDEGENEGDDDSDSDLNWSYVPRPTRSRRH</sequence>
<keyword evidence="3" id="KW-1185">Reference proteome</keyword>
<accession>A0A0D2D1T8</accession>
<feature type="compositionally biased region" description="Low complexity" evidence="1">
    <location>
        <begin position="267"/>
        <end position="286"/>
    </location>
</feature>
<dbReference type="AlphaFoldDB" id="A0A0D2D1T8"/>
<reference evidence="2 3" key="1">
    <citation type="submission" date="2015-01" db="EMBL/GenBank/DDBJ databases">
        <title>The Genome Sequence of Cladophialophora immunda CBS83496.</title>
        <authorList>
            <consortium name="The Broad Institute Genomics Platform"/>
            <person name="Cuomo C."/>
            <person name="de Hoog S."/>
            <person name="Gorbushina A."/>
            <person name="Stielow B."/>
            <person name="Teixiera M."/>
            <person name="Abouelleil A."/>
            <person name="Chapman S.B."/>
            <person name="Priest M."/>
            <person name="Young S.K."/>
            <person name="Wortman J."/>
            <person name="Nusbaum C."/>
            <person name="Birren B."/>
        </authorList>
    </citation>
    <scope>NUCLEOTIDE SEQUENCE [LARGE SCALE GENOMIC DNA]</scope>
    <source>
        <strain evidence="2 3">CBS 83496</strain>
    </source>
</reference>
<protein>
    <submittedName>
        <fullName evidence="2">Uncharacterized protein</fullName>
    </submittedName>
</protein>
<name>A0A0D2D1T8_9EURO</name>
<dbReference type="Proteomes" id="UP000054466">
    <property type="component" value="Unassembled WGS sequence"/>
</dbReference>
<dbReference type="GeneID" id="27344708"/>
<feature type="compositionally biased region" description="Basic and acidic residues" evidence="1">
    <location>
        <begin position="370"/>
        <end position="379"/>
    </location>
</feature>
<organism evidence="2 3">
    <name type="scientific">Cladophialophora immunda</name>
    <dbReference type="NCBI Taxonomy" id="569365"/>
    <lineage>
        <taxon>Eukaryota</taxon>
        <taxon>Fungi</taxon>
        <taxon>Dikarya</taxon>
        <taxon>Ascomycota</taxon>
        <taxon>Pezizomycotina</taxon>
        <taxon>Eurotiomycetes</taxon>
        <taxon>Chaetothyriomycetidae</taxon>
        <taxon>Chaetothyriales</taxon>
        <taxon>Herpotrichiellaceae</taxon>
        <taxon>Cladophialophora</taxon>
    </lineage>
</organism>
<dbReference type="HOGENOM" id="CLU_630049_0_0_1"/>
<evidence type="ECO:0000313" key="3">
    <source>
        <dbReference type="Proteomes" id="UP000054466"/>
    </source>
</evidence>
<dbReference type="RefSeq" id="XP_016249940.1">
    <property type="nucleotide sequence ID" value="XM_016392421.1"/>
</dbReference>
<proteinExistence type="predicted"/>
<feature type="region of interest" description="Disordered" evidence="1">
    <location>
        <begin position="251"/>
        <end position="332"/>
    </location>
</feature>